<feature type="domain" description="Tyrosine-protein phosphatase" evidence="1">
    <location>
        <begin position="52"/>
        <end position="142"/>
    </location>
</feature>
<accession>A0A4U6QG45</accession>
<evidence type="ECO:0000313" key="2">
    <source>
        <dbReference type="EMBL" id="TKV59277.1"/>
    </source>
</evidence>
<reference evidence="2 3" key="1">
    <citation type="submission" date="2019-05" db="EMBL/GenBank/DDBJ databases">
        <title>Nakamurella sp. N5BH11, whole genome shotgun sequence.</title>
        <authorList>
            <person name="Tuo L."/>
        </authorList>
    </citation>
    <scope>NUCLEOTIDE SEQUENCE [LARGE SCALE GENOMIC DNA]</scope>
    <source>
        <strain evidence="2 3">N5BH11</strain>
    </source>
</reference>
<dbReference type="SUPFAM" id="SSF52799">
    <property type="entry name" value="(Phosphotyrosine protein) phosphatases II"/>
    <property type="match status" value="1"/>
</dbReference>
<dbReference type="Pfam" id="PF00102">
    <property type="entry name" value="Y_phosphatase"/>
    <property type="match status" value="1"/>
</dbReference>
<organism evidence="2 3">
    <name type="scientific">Nakamurella flava</name>
    <dbReference type="NCBI Taxonomy" id="2576308"/>
    <lineage>
        <taxon>Bacteria</taxon>
        <taxon>Bacillati</taxon>
        <taxon>Actinomycetota</taxon>
        <taxon>Actinomycetes</taxon>
        <taxon>Nakamurellales</taxon>
        <taxon>Nakamurellaceae</taxon>
        <taxon>Nakamurella</taxon>
    </lineage>
</organism>
<dbReference type="GO" id="GO:0004725">
    <property type="term" value="F:protein tyrosine phosphatase activity"/>
    <property type="evidence" value="ECO:0007669"/>
    <property type="project" value="InterPro"/>
</dbReference>
<dbReference type="AlphaFoldDB" id="A0A4U6QG45"/>
<gene>
    <name evidence="2" type="ORF">FDO65_11700</name>
</gene>
<dbReference type="Proteomes" id="UP000306985">
    <property type="component" value="Unassembled WGS sequence"/>
</dbReference>
<dbReference type="RefSeq" id="WP_137449899.1">
    <property type="nucleotide sequence ID" value="NZ_SZZH01000002.1"/>
</dbReference>
<dbReference type="OrthoDB" id="2629679at2"/>
<dbReference type="InterPro" id="IPR029021">
    <property type="entry name" value="Prot-tyrosine_phosphatase-like"/>
</dbReference>
<keyword evidence="3" id="KW-1185">Reference proteome</keyword>
<dbReference type="EMBL" id="SZZH01000002">
    <property type="protein sequence ID" value="TKV59277.1"/>
    <property type="molecule type" value="Genomic_DNA"/>
</dbReference>
<comment type="caution">
    <text evidence="2">The sequence shown here is derived from an EMBL/GenBank/DDBJ whole genome shotgun (WGS) entry which is preliminary data.</text>
</comment>
<dbReference type="Gene3D" id="3.90.190.10">
    <property type="entry name" value="Protein tyrosine phosphatase superfamily"/>
    <property type="match status" value="1"/>
</dbReference>
<dbReference type="InterPro" id="IPR000242">
    <property type="entry name" value="PTP_cat"/>
</dbReference>
<name>A0A4U6QG45_9ACTN</name>
<protein>
    <submittedName>
        <fullName evidence="2">Protein phosphatase</fullName>
    </submittedName>
</protein>
<evidence type="ECO:0000259" key="1">
    <source>
        <dbReference type="Pfam" id="PF00102"/>
    </source>
</evidence>
<evidence type="ECO:0000313" key="3">
    <source>
        <dbReference type="Proteomes" id="UP000306985"/>
    </source>
</evidence>
<sequence>MGGWQEGAAGVVVLPDGRRVRGRGLRAGPPSDQLPEFGVYLTTRPHREPGWEQRWVRWPDFWLPASPGDALAALGEAFERAADQRVEIACDGGTGRTGTALAVLARHAGVPASQAVAWVRTHYRPRAVETPWQRRFVHRAVLGNDGEC</sequence>
<proteinExistence type="predicted"/>